<dbReference type="PANTHER" id="PTHR21974:SF2">
    <property type="entry name" value="RE15880P"/>
    <property type="match status" value="1"/>
</dbReference>
<evidence type="ECO:0000313" key="3">
    <source>
        <dbReference type="EMBL" id="EDO38451.1"/>
    </source>
</evidence>
<name>A7SCS4_NEMVE</name>
<dbReference type="KEGG" id="nve:5510042"/>
<evidence type="ECO:0000256" key="2">
    <source>
        <dbReference type="SAM" id="MobiDB-lite"/>
    </source>
</evidence>
<dbReference type="PhylomeDB" id="A7SCS4"/>
<dbReference type="eggNOG" id="ENOG502RPFP">
    <property type="taxonomic scope" value="Eukaryota"/>
</dbReference>
<feature type="compositionally biased region" description="Basic and acidic residues" evidence="2">
    <location>
        <begin position="1"/>
        <end position="14"/>
    </location>
</feature>
<sequence>SKECIKEPLAKEPEPIANQEPIQETKPDKEQPPDPDVNQNQEEPEEPKPEEPAVQPEKTEEETVQDPQPDFSEDVIKQFADLETVIKDLEAKNSEAAHRAKHLQLLELHKSLTEQEKQVEVLKQQTAKEYQDVVSMVHPSVRAMFATESEHSEQMNKEHQEYMDALNKQEVAEQEFNTMKEQYKNLYNTFQSEVETVKQETELLGKKRHEQEEILGKIFNDTYGSDNEWKLEMELDALGDQKERVQAAHTKWTNARKFLYTAANQILWALRRWSQIGEHNVQAPMVKYQMSAETRNHLVAGLQNVQSTHGFLAPLEVPYCKKEDLEALKSAINTIFQDVQVHTRYQQAYAFYLSTYNKCLNLLKWIDNV</sequence>
<feature type="non-terminal residue" evidence="3">
    <location>
        <position position="369"/>
    </location>
</feature>
<dbReference type="Proteomes" id="UP000001593">
    <property type="component" value="Unassembled WGS sequence"/>
</dbReference>
<feature type="non-terminal residue" evidence="3">
    <location>
        <position position="1"/>
    </location>
</feature>
<dbReference type="GO" id="GO:0005929">
    <property type="term" value="C:cilium"/>
    <property type="evidence" value="ECO:0000318"/>
    <property type="project" value="GO_Central"/>
</dbReference>
<accession>A7SCS4</accession>
<keyword evidence="4" id="KW-1185">Reference proteome</keyword>
<dbReference type="InParanoid" id="A7SCS4"/>
<gene>
    <name evidence="3" type="ORF">NEMVEDRAFT_v1g113611</name>
</gene>
<feature type="coiled-coil region" evidence="1">
    <location>
        <begin position="155"/>
        <end position="200"/>
    </location>
</feature>
<proteinExistence type="predicted"/>
<evidence type="ECO:0000256" key="1">
    <source>
        <dbReference type="SAM" id="Coils"/>
    </source>
</evidence>
<dbReference type="STRING" id="45351.A7SCS4"/>
<protein>
    <submittedName>
        <fullName evidence="3">Uncharacterized protein</fullName>
    </submittedName>
</protein>
<organism evidence="3 4">
    <name type="scientific">Nematostella vectensis</name>
    <name type="common">Starlet sea anemone</name>
    <dbReference type="NCBI Taxonomy" id="45351"/>
    <lineage>
        <taxon>Eukaryota</taxon>
        <taxon>Metazoa</taxon>
        <taxon>Cnidaria</taxon>
        <taxon>Anthozoa</taxon>
        <taxon>Hexacorallia</taxon>
        <taxon>Actiniaria</taxon>
        <taxon>Edwardsiidae</taxon>
        <taxon>Nematostella</taxon>
    </lineage>
</organism>
<dbReference type="OrthoDB" id="6432391at2759"/>
<reference evidence="3 4" key="1">
    <citation type="journal article" date="2007" name="Science">
        <title>Sea anemone genome reveals ancestral eumetazoan gene repertoire and genomic organization.</title>
        <authorList>
            <person name="Putnam N.H."/>
            <person name="Srivastava M."/>
            <person name="Hellsten U."/>
            <person name="Dirks B."/>
            <person name="Chapman J."/>
            <person name="Salamov A."/>
            <person name="Terry A."/>
            <person name="Shapiro H."/>
            <person name="Lindquist E."/>
            <person name="Kapitonov V.V."/>
            <person name="Jurka J."/>
            <person name="Genikhovich G."/>
            <person name="Grigoriev I.V."/>
            <person name="Lucas S.M."/>
            <person name="Steele R.E."/>
            <person name="Finnerty J.R."/>
            <person name="Technau U."/>
            <person name="Martindale M.Q."/>
            <person name="Rokhsar D.S."/>
        </authorList>
    </citation>
    <scope>NUCLEOTIDE SEQUENCE [LARGE SCALE GENOMIC DNA]</scope>
    <source>
        <strain evidence="4">CH2 X CH6</strain>
    </source>
</reference>
<feature type="coiled-coil region" evidence="1">
    <location>
        <begin position="72"/>
        <end position="125"/>
    </location>
</feature>
<keyword evidence="1" id="KW-0175">Coiled coil</keyword>
<dbReference type="OMA" id="NEWKLEM"/>
<feature type="region of interest" description="Disordered" evidence="2">
    <location>
        <begin position="1"/>
        <end position="71"/>
    </location>
</feature>
<dbReference type="PANTHER" id="PTHR21974">
    <property type="entry name" value="RE15880P"/>
    <property type="match status" value="1"/>
</dbReference>
<dbReference type="AlphaFoldDB" id="A7SCS4"/>
<feature type="compositionally biased region" description="Basic and acidic residues" evidence="2">
    <location>
        <begin position="23"/>
        <end position="32"/>
    </location>
</feature>
<evidence type="ECO:0000313" key="4">
    <source>
        <dbReference type="Proteomes" id="UP000001593"/>
    </source>
</evidence>
<dbReference type="HOGENOM" id="CLU_751382_0_0_1"/>
<dbReference type="EMBL" id="DS469625">
    <property type="protein sequence ID" value="EDO38451.1"/>
    <property type="molecule type" value="Genomic_DNA"/>
</dbReference>